<protein>
    <submittedName>
        <fullName evidence="2">Similar to Uncharacterized protein YMR244W acc. no. Q04018</fullName>
    </submittedName>
</protein>
<keyword evidence="3" id="KW-1185">Reference proteome</keyword>
<dbReference type="Pfam" id="PF03856">
    <property type="entry name" value="SUN"/>
    <property type="match status" value="1"/>
</dbReference>
<organism evidence="2 3">
    <name type="scientific">Pyronema omphalodes (strain CBS 100304)</name>
    <name type="common">Pyronema confluens</name>
    <dbReference type="NCBI Taxonomy" id="1076935"/>
    <lineage>
        <taxon>Eukaryota</taxon>
        <taxon>Fungi</taxon>
        <taxon>Dikarya</taxon>
        <taxon>Ascomycota</taxon>
        <taxon>Pezizomycotina</taxon>
        <taxon>Pezizomycetes</taxon>
        <taxon>Pezizales</taxon>
        <taxon>Pyronemataceae</taxon>
        <taxon>Pyronema</taxon>
    </lineage>
</organism>
<accession>U4LR60</accession>
<dbReference type="InterPro" id="IPR005556">
    <property type="entry name" value="SUN"/>
</dbReference>
<dbReference type="Proteomes" id="UP000018144">
    <property type="component" value="Unassembled WGS sequence"/>
</dbReference>
<sequence>MAAKKSLKSPLCQATKSNVFFVNKALGDLAVCETVKPGDEGPYIPNWAPSGGSVVLANPGNEKWQRIGSHFYLDAAGFTSLSIAWNPTLLKPDFNAPLKFNYWMRINAWAQLAQSPHRGRGKWCGGYELLYNYSAPRDKRNDGVL</sequence>
<proteinExistence type="inferred from homology"/>
<evidence type="ECO:0000256" key="1">
    <source>
        <dbReference type="ARBA" id="ARBA00010579"/>
    </source>
</evidence>
<gene>
    <name evidence="2" type="ORF">PCON_02542</name>
</gene>
<comment type="similarity">
    <text evidence="1">Belongs to the SUN family.</text>
</comment>
<evidence type="ECO:0000313" key="3">
    <source>
        <dbReference type="Proteomes" id="UP000018144"/>
    </source>
</evidence>
<name>U4LR60_PYROM</name>
<dbReference type="EMBL" id="HF936296">
    <property type="protein sequence ID" value="CCX34064.1"/>
    <property type="molecule type" value="Genomic_DNA"/>
</dbReference>
<reference evidence="2 3" key="1">
    <citation type="journal article" date="2013" name="PLoS Genet.">
        <title>The genome and development-dependent transcriptomes of Pyronema confluens: a window into fungal evolution.</title>
        <authorList>
            <person name="Traeger S."/>
            <person name="Altegoer F."/>
            <person name="Freitag M."/>
            <person name="Gabaldon T."/>
            <person name="Kempken F."/>
            <person name="Kumar A."/>
            <person name="Marcet-Houben M."/>
            <person name="Poggeler S."/>
            <person name="Stajich J.E."/>
            <person name="Nowrousian M."/>
        </authorList>
    </citation>
    <scope>NUCLEOTIDE SEQUENCE [LARGE SCALE GENOMIC DNA]</scope>
    <source>
        <strain evidence="3">CBS 100304</strain>
        <tissue evidence="2">Vegetative mycelium</tissue>
    </source>
</reference>
<dbReference type="AlphaFoldDB" id="U4LR60"/>
<evidence type="ECO:0000313" key="2">
    <source>
        <dbReference type="EMBL" id="CCX34064.1"/>
    </source>
</evidence>